<protein>
    <submittedName>
        <fullName evidence="1">Uncharacterized protein</fullName>
    </submittedName>
</protein>
<reference evidence="1" key="1">
    <citation type="submission" date="2021-01" db="EMBL/GenBank/DDBJ databases">
        <authorList>
            <consortium name="Genoscope - CEA"/>
            <person name="William W."/>
        </authorList>
    </citation>
    <scope>NUCLEOTIDE SEQUENCE</scope>
</reference>
<dbReference type="Proteomes" id="UP000692954">
    <property type="component" value="Unassembled WGS sequence"/>
</dbReference>
<evidence type="ECO:0000313" key="1">
    <source>
        <dbReference type="EMBL" id="CAD8100955.1"/>
    </source>
</evidence>
<dbReference type="EMBL" id="CAJJDN010000075">
    <property type="protein sequence ID" value="CAD8100955.1"/>
    <property type="molecule type" value="Genomic_DNA"/>
</dbReference>
<proteinExistence type="predicted"/>
<organism evidence="1 2">
    <name type="scientific">Paramecium sonneborni</name>
    <dbReference type="NCBI Taxonomy" id="65129"/>
    <lineage>
        <taxon>Eukaryota</taxon>
        <taxon>Sar</taxon>
        <taxon>Alveolata</taxon>
        <taxon>Ciliophora</taxon>
        <taxon>Intramacronucleata</taxon>
        <taxon>Oligohymenophorea</taxon>
        <taxon>Peniculida</taxon>
        <taxon>Parameciidae</taxon>
        <taxon>Paramecium</taxon>
    </lineage>
</organism>
<gene>
    <name evidence="1" type="ORF">PSON_ATCC_30995.1.T0750023</name>
</gene>
<accession>A0A8S1PD26</accession>
<name>A0A8S1PD26_9CILI</name>
<sequence length="35" mass="4253">MNLDNLGNMKFEGQQEFISKRRWEQILNVRISVEE</sequence>
<evidence type="ECO:0000313" key="2">
    <source>
        <dbReference type="Proteomes" id="UP000692954"/>
    </source>
</evidence>
<comment type="caution">
    <text evidence="1">The sequence shown here is derived from an EMBL/GenBank/DDBJ whole genome shotgun (WGS) entry which is preliminary data.</text>
</comment>
<keyword evidence="2" id="KW-1185">Reference proteome</keyword>
<dbReference type="AlphaFoldDB" id="A0A8S1PD26"/>